<evidence type="ECO:0000256" key="5">
    <source>
        <dbReference type="HAMAP-Rule" id="MF_00651"/>
    </source>
</evidence>
<gene>
    <name evidence="7" type="ordered locus">ANT_22310</name>
</gene>
<evidence type="ECO:0000313" key="7">
    <source>
        <dbReference type="EMBL" id="BAJ64257.1"/>
    </source>
</evidence>
<dbReference type="AlphaFoldDB" id="E8MY26"/>
<protein>
    <recommendedName>
        <fullName evidence="5">Putative pre-16S rRNA nuclease</fullName>
        <ecNumber evidence="5">3.1.-.-</ecNumber>
    </recommendedName>
</protein>
<dbReference type="InterPro" id="IPR006641">
    <property type="entry name" value="YqgF/RNaseH-like_dom"/>
</dbReference>
<comment type="subcellular location">
    <subcellularLocation>
        <location evidence="5">Cytoplasm</location>
    </subcellularLocation>
</comment>
<dbReference type="eggNOG" id="COG0816">
    <property type="taxonomic scope" value="Bacteria"/>
</dbReference>
<dbReference type="EC" id="3.1.-.-" evidence="5"/>
<keyword evidence="1 5" id="KW-0963">Cytoplasm</keyword>
<dbReference type="SMART" id="SM00732">
    <property type="entry name" value="YqgFc"/>
    <property type="match status" value="1"/>
</dbReference>
<dbReference type="InterPro" id="IPR005227">
    <property type="entry name" value="YqgF"/>
</dbReference>
<dbReference type="RefSeq" id="WP_013560625.1">
    <property type="nucleotide sequence ID" value="NC_014960.1"/>
</dbReference>
<evidence type="ECO:0000256" key="4">
    <source>
        <dbReference type="ARBA" id="ARBA00022801"/>
    </source>
</evidence>
<feature type="domain" description="YqgF/RNase H-like" evidence="6">
    <location>
        <begin position="3"/>
        <end position="103"/>
    </location>
</feature>
<dbReference type="PANTHER" id="PTHR33317:SF4">
    <property type="entry name" value="POLYNUCLEOTIDYL TRANSFERASE, RIBONUCLEASE H-LIKE SUPERFAMILY PROTEIN"/>
    <property type="match status" value="1"/>
</dbReference>
<keyword evidence="4 5" id="KW-0378">Hydrolase</keyword>
<comment type="similarity">
    <text evidence="5">Belongs to the YqgF HJR family.</text>
</comment>
<evidence type="ECO:0000256" key="3">
    <source>
        <dbReference type="ARBA" id="ARBA00022722"/>
    </source>
</evidence>
<comment type="function">
    <text evidence="5">Could be a nuclease involved in processing of the 5'-end of pre-16S rRNA.</text>
</comment>
<keyword evidence="8" id="KW-1185">Reference proteome</keyword>
<dbReference type="STRING" id="926569.ANT_22310"/>
<evidence type="ECO:0000313" key="8">
    <source>
        <dbReference type="Proteomes" id="UP000008922"/>
    </source>
</evidence>
<dbReference type="CDD" id="cd16964">
    <property type="entry name" value="YqgF"/>
    <property type="match status" value="1"/>
</dbReference>
<dbReference type="InterPro" id="IPR037027">
    <property type="entry name" value="YqgF/RNaseH-like_dom_sf"/>
</dbReference>
<accession>E8MY26</accession>
<reference evidence="7 8" key="1">
    <citation type="submission" date="2010-12" db="EMBL/GenBank/DDBJ databases">
        <title>Whole genome sequence of Anaerolinea thermophila UNI-1.</title>
        <authorList>
            <person name="Narita-Yamada S."/>
            <person name="Kishi E."/>
            <person name="Watanabe Y."/>
            <person name="Takasaki K."/>
            <person name="Ankai A."/>
            <person name="Oguchi A."/>
            <person name="Fukui S."/>
            <person name="Takahashi M."/>
            <person name="Yashiro I."/>
            <person name="Hosoyama A."/>
            <person name="Sekiguchi Y."/>
            <person name="Hanada S."/>
            <person name="Fujita N."/>
        </authorList>
    </citation>
    <scope>NUCLEOTIDE SEQUENCE [LARGE SCALE GENOMIC DNA]</scope>
    <source>
        <strain evidence="8">DSM 14523 / JCM 11388 / NBRC 100420 / UNI-1</strain>
    </source>
</reference>
<dbReference type="HAMAP" id="MF_00651">
    <property type="entry name" value="Nuclease_YqgF"/>
    <property type="match status" value="1"/>
</dbReference>
<organism evidence="7 8">
    <name type="scientific">Anaerolinea thermophila (strain DSM 14523 / JCM 11388 / NBRC 100420 / UNI-1)</name>
    <dbReference type="NCBI Taxonomy" id="926569"/>
    <lineage>
        <taxon>Bacteria</taxon>
        <taxon>Bacillati</taxon>
        <taxon>Chloroflexota</taxon>
        <taxon>Anaerolineae</taxon>
        <taxon>Anaerolineales</taxon>
        <taxon>Anaerolineaceae</taxon>
        <taxon>Anaerolinea</taxon>
    </lineage>
</organism>
<dbReference type="EMBL" id="AP012029">
    <property type="protein sequence ID" value="BAJ64257.1"/>
    <property type="molecule type" value="Genomic_DNA"/>
</dbReference>
<dbReference type="GO" id="GO:0016788">
    <property type="term" value="F:hydrolase activity, acting on ester bonds"/>
    <property type="evidence" value="ECO:0007669"/>
    <property type="project" value="UniProtKB-UniRule"/>
</dbReference>
<keyword evidence="3 5" id="KW-0540">Nuclease</keyword>
<dbReference type="GO" id="GO:0004518">
    <property type="term" value="F:nuclease activity"/>
    <property type="evidence" value="ECO:0007669"/>
    <property type="project" value="UniProtKB-KW"/>
</dbReference>
<dbReference type="GO" id="GO:0000967">
    <property type="term" value="P:rRNA 5'-end processing"/>
    <property type="evidence" value="ECO:0007669"/>
    <property type="project" value="UniProtKB-UniRule"/>
</dbReference>
<dbReference type="FunCoup" id="E8MY26">
    <property type="interactions" value="273"/>
</dbReference>
<proteinExistence type="inferred from homology"/>
<dbReference type="SUPFAM" id="SSF53098">
    <property type="entry name" value="Ribonuclease H-like"/>
    <property type="match status" value="1"/>
</dbReference>
<evidence type="ECO:0000256" key="1">
    <source>
        <dbReference type="ARBA" id="ARBA00022490"/>
    </source>
</evidence>
<name>E8MY26_ANATU</name>
<dbReference type="KEGG" id="atm:ANT_22310"/>
<dbReference type="GO" id="GO:0005829">
    <property type="term" value="C:cytosol"/>
    <property type="evidence" value="ECO:0007669"/>
    <property type="project" value="TreeGrafter"/>
</dbReference>
<evidence type="ECO:0000259" key="6">
    <source>
        <dbReference type="SMART" id="SM00732"/>
    </source>
</evidence>
<dbReference type="Proteomes" id="UP000008922">
    <property type="component" value="Chromosome"/>
</dbReference>
<dbReference type="InParanoid" id="E8MY26"/>
<dbReference type="Pfam" id="PF03652">
    <property type="entry name" value="RuvX"/>
    <property type="match status" value="1"/>
</dbReference>
<dbReference type="InterPro" id="IPR012337">
    <property type="entry name" value="RNaseH-like_sf"/>
</dbReference>
<dbReference type="HOGENOM" id="CLU_098240_2_0_0"/>
<dbReference type="NCBIfam" id="TIGR00250">
    <property type="entry name" value="RNAse_H_YqgF"/>
    <property type="match status" value="1"/>
</dbReference>
<dbReference type="PANTHER" id="PTHR33317">
    <property type="entry name" value="POLYNUCLEOTIDYL TRANSFERASE, RIBONUCLEASE H-LIKE SUPERFAMILY PROTEIN"/>
    <property type="match status" value="1"/>
</dbReference>
<sequence>MKGRILAVDPGDVRIGLAISDPTGTIARALGVIHHVARAIDAATIAQIATEQGVVRIIVGQALDDHGLPTPQGRKSARLAEAIQQQTSIPVELWDESGSTNKAQDTRRIMGVKRKQRQGHLDDLAAVIILQDYLEAHLPPVSSSTLEEDLRE</sequence>
<evidence type="ECO:0000256" key="2">
    <source>
        <dbReference type="ARBA" id="ARBA00022517"/>
    </source>
</evidence>
<keyword evidence="2 5" id="KW-0690">Ribosome biogenesis</keyword>
<dbReference type="Gene3D" id="3.30.420.140">
    <property type="entry name" value="YqgF/RNase H-like domain"/>
    <property type="match status" value="1"/>
</dbReference>